<evidence type="ECO:0000313" key="1">
    <source>
        <dbReference type="EMBL" id="QTA82647.1"/>
    </source>
</evidence>
<accession>A0A975GIK2</accession>
<name>A0A975GIK2_9BACT</name>
<dbReference type="Proteomes" id="UP000663720">
    <property type="component" value="Chromosome"/>
</dbReference>
<organism evidence="1 2">
    <name type="scientific">Desulfonema limicola</name>
    <dbReference type="NCBI Taxonomy" id="45656"/>
    <lineage>
        <taxon>Bacteria</taxon>
        <taxon>Pseudomonadati</taxon>
        <taxon>Thermodesulfobacteriota</taxon>
        <taxon>Desulfobacteria</taxon>
        <taxon>Desulfobacterales</taxon>
        <taxon>Desulfococcaceae</taxon>
        <taxon>Desulfonema</taxon>
    </lineage>
</organism>
<gene>
    <name evidence="1" type="ORF">dnl_50270</name>
</gene>
<sequence>MLNKKINVNIAWEGIYKSRQHFMKKSCVRAGIYFPINELKNKKAT</sequence>
<evidence type="ECO:0000313" key="2">
    <source>
        <dbReference type="Proteomes" id="UP000663720"/>
    </source>
</evidence>
<dbReference type="EMBL" id="CP061799">
    <property type="protein sequence ID" value="QTA82647.1"/>
    <property type="molecule type" value="Genomic_DNA"/>
</dbReference>
<dbReference type="AlphaFoldDB" id="A0A975GIK2"/>
<protein>
    <submittedName>
        <fullName evidence="1">Uncharacterized protein</fullName>
    </submittedName>
</protein>
<reference evidence="1" key="1">
    <citation type="journal article" date="2021" name="Microb. Physiol.">
        <title>Proteogenomic Insights into the Physiology of Marine, Sulfate-Reducing, Filamentous Desulfonema limicola and Desulfonema magnum.</title>
        <authorList>
            <person name="Schnaars V."/>
            <person name="Wohlbrand L."/>
            <person name="Scheve S."/>
            <person name="Hinrichs C."/>
            <person name="Reinhardt R."/>
            <person name="Rabus R."/>
        </authorList>
    </citation>
    <scope>NUCLEOTIDE SEQUENCE</scope>
    <source>
        <strain evidence="1">5ac10</strain>
    </source>
</reference>
<dbReference type="KEGG" id="dli:dnl_50270"/>
<proteinExistence type="predicted"/>
<keyword evidence="2" id="KW-1185">Reference proteome</keyword>